<dbReference type="InterPro" id="IPR032675">
    <property type="entry name" value="LRR_dom_sf"/>
</dbReference>
<evidence type="ECO:0000313" key="3">
    <source>
        <dbReference type="Proteomes" id="UP000199134"/>
    </source>
</evidence>
<dbReference type="OrthoDB" id="1090091at2"/>
<dbReference type="EMBL" id="FNIW01000048">
    <property type="protein sequence ID" value="SDO63643.1"/>
    <property type="molecule type" value="Genomic_DNA"/>
</dbReference>
<dbReference type="Proteomes" id="UP000199134">
    <property type="component" value="Unassembled WGS sequence"/>
</dbReference>
<dbReference type="AlphaFoldDB" id="A0A1H0L6K7"/>
<dbReference type="Gene3D" id="3.80.10.10">
    <property type="entry name" value="Ribonuclease Inhibitor"/>
    <property type="match status" value="1"/>
</dbReference>
<proteinExistence type="predicted"/>
<keyword evidence="1" id="KW-0732">Signal</keyword>
<name>A0A1H0L6K7_9BACT</name>
<reference evidence="3" key="1">
    <citation type="submission" date="2016-10" db="EMBL/GenBank/DDBJ databases">
        <authorList>
            <person name="de Groot N.N."/>
        </authorList>
    </citation>
    <scope>NUCLEOTIDE SEQUENCE [LARGE SCALE GENOMIC DNA]</scope>
    <source>
        <strain evidence="3">BP1-145</strain>
    </source>
</reference>
<accession>A0A1H0L6K7</accession>
<sequence>MIQIKKTILTLVALLAVTTGAWAQGPWTSGDCTVTLSNGTLTVSGTGAMADYDNLSDLPWINNSGDITSVVVESGVTSVGMSAFESLENMTSVTLPEGLTAINDMAFNGCSSLQSITLPEG</sequence>
<comment type="caution">
    <text evidence="2">The sequence shown here is derived from an EMBL/GenBank/DDBJ whole genome shotgun (WGS) entry which is preliminary data.</text>
</comment>
<dbReference type="Pfam" id="PF13306">
    <property type="entry name" value="LRR_5"/>
    <property type="match status" value="1"/>
</dbReference>
<evidence type="ECO:0000256" key="1">
    <source>
        <dbReference type="SAM" id="SignalP"/>
    </source>
</evidence>
<organism evidence="2 3">
    <name type="scientific">Prevotella communis</name>
    <dbReference type="NCBI Taxonomy" id="2913614"/>
    <lineage>
        <taxon>Bacteria</taxon>
        <taxon>Pseudomonadati</taxon>
        <taxon>Bacteroidota</taxon>
        <taxon>Bacteroidia</taxon>
        <taxon>Bacteroidales</taxon>
        <taxon>Prevotellaceae</taxon>
        <taxon>Prevotella</taxon>
    </lineage>
</organism>
<feature type="chain" id="PRO_5011495858" evidence="1">
    <location>
        <begin position="24"/>
        <end position="121"/>
    </location>
</feature>
<dbReference type="InterPro" id="IPR026906">
    <property type="entry name" value="LRR_5"/>
</dbReference>
<gene>
    <name evidence="2" type="ORF">SAMN04487900_1482</name>
</gene>
<evidence type="ECO:0000313" key="2">
    <source>
        <dbReference type="EMBL" id="SDO63643.1"/>
    </source>
</evidence>
<feature type="non-terminal residue" evidence="2">
    <location>
        <position position="121"/>
    </location>
</feature>
<feature type="signal peptide" evidence="1">
    <location>
        <begin position="1"/>
        <end position="23"/>
    </location>
</feature>
<protein>
    <submittedName>
        <fullName evidence="2">Leucine rich repeat-containing protein</fullName>
    </submittedName>
</protein>